<dbReference type="Proteomes" id="UP000053690">
    <property type="component" value="Unassembled WGS sequence"/>
</dbReference>
<dbReference type="EMBL" id="LQBP01000006">
    <property type="protein sequence ID" value="KUJ78462.1"/>
    <property type="molecule type" value="Genomic_DNA"/>
</dbReference>
<organism evidence="1 2">
    <name type="scientific">Ruegeria profundi</name>
    <dbReference type="NCBI Taxonomy" id="1685378"/>
    <lineage>
        <taxon>Bacteria</taxon>
        <taxon>Pseudomonadati</taxon>
        <taxon>Pseudomonadota</taxon>
        <taxon>Alphaproteobacteria</taxon>
        <taxon>Rhodobacterales</taxon>
        <taxon>Roseobacteraceae</taxon>
        <taxon>Ruegeria</taxon>
    </lineage>
</organism>
<evidence type="ECO:0000313" key="2">
    <source>
        <dbReference type="Proteomes" id="UP000053690"/>
    </source>
</evidence>
<keyword evidence="2" id="KW-1185">Reference proteome</keyword>
<protein>
    <submittedName>
        <fullName evidence="1">Uncharacterized protein</fullName>
    </submittedName>
</protein>
<dbReference type="STRING" id="1685378.AVO44_12145"/>
<gene>
    <name evidence="1" type="ORF">AVO44_12145</name>
</gene>
<dbReference type="AlphaFoldDB" id="A0A0X3TRW2"/>
<comment type="caution">
    <text evidence="1">The sequence shown here is derived from an EMBL/GenBank/DDBJ whole genome shotgun (WGS) entry which is preliminary data.</text>
</comment>
<sequence>MNCRELHTLIPEYSEAALSRALRNKNVLEAVEDLDEALKHVALSPEESSVRKEWETIRDELLTEIRRLTQRLSDAI</sequence>
<accession>A0A0X3TRW2</accession>
<proteinExistence type="predicted"/>
<reference evidence="2" key="1">
    <citation type="submission" date="2015-12" db="EMBL/GenBank/DDBJ databases">
        <authorList>
            <person name="Zhang G."/>
            <person name="Stingl U."/>
        </authorList>
    </citation>
    <scope>NUCLEOTIDE SEQUENCE [LARGE SCALE GENOMIC DNA]</scope>
    <source>
        <strain evidence="2">ZGT108</strain>
    </source>
</reference>
<evidence type="ECO:0000313" key="1">
    <source>
        <dbReference type="EMBL" id="KUJ78462.1"/>
    </source>
</evidence>
<name>A0A0X3TRW2_9RHOB</name>